<dbReference type="InterPro" id="IPR029058">
    <property type="entry name" value="AB_hydrolase_fold"/>
</dbReference>
<gene>
    <name evidence="3" type="ORF">CLV37_107107</name>
</gene>
<evidence type="ECO:0000259" key="2">
    <source>
        <dbReference type="Pfam" id="PF12697"/>
    </source>
</evidence>
<protein>
    <submittedName>
        <fullName evidence="3">Pimeloyl-ACP methyl ester carboxylesterase</fullName>
    </submittedName>
</protein>
<dbReference type="Proteomes" id="UP000238083">
    <property type="component" value="Unassembled WGS sequence"/>
</dbReference>
<dbReference type="InterPro" id="IPR050228">
    <property type="entry name" value="Carboxylesterase_BioH"/>
</dbReference>
<sequence length="315" mass="34682">MNDGTHLVTVPTQLLCVAERSLVDRARVGAGRRAPSTRRTPSGTGDDARVPRRLTAADMPSGLTVRIDRVRRDGAWLRTWTMWIAETDDVPPQHRHDVVLVHGLGVSSAYFQRLAVELARFGTVHLVELPGFAGVPHPDRRMTTQEMGRLVASWVREQGLTGVLLLGHSMGAQVVTEVALRDPDLVGHVALVGPPVNLEERSVPKQVARLLQAAVFEPPAVRRMSIEGYLRCGWRWIAHTLPSMMRYPIEDRITGVDVPVLVLRGAHDAVAPEGWCRMLADRARKGTFAQVPGAHSVVFDHAREVADHLAGLVTR</sequence>
<comment type="caution">
    <text evidence="3">The sequence shown here is derived from an EMBL/GenBank/DDBJ whole genome shotgun (WGS) entry which is preliminary data.</text>
</comment>
<keyword evidence="4" id="KW-1185">Reference proteome</keyword>
<reference evidence="3 4" key="1">
    <citation type="submission" date="2018-03" db="EMBL/GenBank/DDBJ databases">
        <title>Genomic Encyclopedia of Archaeal and Bacterial Type Strains, Phase II (KMG-II): from individual species to whole genera.</title>
        <authorList>
            <person name="Goeker M."/>
        </authorList>
    </citation>
    <scope>NUCLEOTIDE SEQUENCE [LARGE SCALE GENOMIC DNA]</scope>
    <source>
        <strain evidence="3 4">DSM 19711</strain>
    </source>
</reference>
<evidence type="ECO:0000256" key="1">
    <source>
        <dbReference type="SAM" id="MobiDB-lite"/>
    </source>
</evidence>
<dbReference type="PANTHER" id="PTHR43194">
    <property type="entry name" value="HYDROLASE ALPHA/BETA FOLD FAMILY"/>
    <property type="match status" value="1"/>
</dbReference>
<organism evidence="3 4">
    <name type="scientific">Kineococcus rhizosphaerae</name>
    <dbReference type="NCBI Taxonomy" id="559628"/>
    <lineage>
        <taxon>Bacteria</taxon>
        <taxon>Bacillati</taxon>
        <taxon>Actinomycetota</taxon>
        <taxon>Actinomycetes</taxon>
        <taxon>Kineosporiales</taxon>
        <taxon>Kineosporiaceae</taxon>
        <taxon>Kineococcus</taxon>
    </lineage>
</organism>
<evidence type="ECO:0000313" key="3">
    <source>
        <dbReference type="EMBL" id="PRY13988.1"/>
    </source>
</evidence>
<accession>A0A2T0R2F2</accession>
<proteinExistence type="predicted"/>
<dbReference type="InterPro" id="IPR000073">
    <property type="entry name" value="AB_hydrolase_1"/>
</dbReference>
<dbReference type="GO" id="GO:0003824">
    <property type="term" value="F:catalytic activity"/>
    <property type="evidence" value="ECO:0007669"/>
    <property type="project" value="UniProtKB-ARBA"/>
</dbReference>
<dbReference type="EMBL" id="PVZF01000007">
    <property type="protein sequence ID" value="PRY13988.1"/>
    <property type="molecule type" value="Genomic_DNA"/>
</dbReference>
<evidence type="ECO:0000313" key="4">
    <source>
        <dbReference type="Proteomes" id="UP000238083"/>
    </source>
</evidence>
<dbReference type="Pfam" id="PF12697">
    <property type="entry name" value="Abhydrolase_6"/>
    <property type="match status" value="1"/>
</dbReference>
<dbReference type="AlphaFoldDB" id="A0A2T0R2F2"/>
<feature type="domain" description="AB hydrolase-1" evidence="2">
    <location>
        <begin position="98"/>
        <end position="307"/>
    </location>
</feature>
<dbReference type="SUPFAM" id="SSF53474">
    <property type="entry name" value="alpha/beta-Hydrolases"/>
    <property type="match status" value="1"/>
</dbReference>
<feature type="region of interest" description="Disordered" evidence="1">
    <location>
        <begin position="27"/>
        <end position="55"/>
    </location>
</feature>
<dbReference type="Gene3D" id="3.40.50.1820">
    <property type="entry name" value="alpha/beta hydrolase"/>
    <property type="match status" value="1"/>
</dbReference>
<name>A0A2T0R2F2_9ACTN</name>
<dbReference type="PANTHER" id="PTHR43194:SF5">
    <property type="entry name" value="PIMELOYL-[ACYL-CARRIER PROTEIN] METHYL ESTER ESTERASE"/>
    <property type="match status" value="1"/>
</dbReference>